<dbReference type="Pfam" id="PF22042">
    <property type="entry name" value="EF-G_D2"/>
    <property type="match status" value="1"/>
</dbReference>
<evidence type="ECO:0000256" key="1">
    <source>
        <dbReference type="ARBA" id="ARBA00007733"/>
    </source>
</evidence>
<keyword evidence="4 8" id="KW-0547">Nucleotide-binding</keyword>
<dbReference type="Pfam" id="PF04760">
    <property type="entry name" value="IF2_N"/>
    <property type="match status" value="2"/>
</dbReference>
<dbReference type="InterPro" id="IPR006847">
    <property type="entry name" value="IF2_N"/>
</dbReference>
<feature type="binding site" evidence="8">
    <location>
        <begin position="351"/>
        <end position="358"/>
    </location>
    <ligand>
        <name>GTP</name>
        <dbReference type="ChEBI" id="CHEBI:37565"/>
    </ligand>
</feature>
<dbReference type="SUPFAM" id="SSF50447">
    <property type="entry name" value="Translation proteins"/>
    <property type="match status" value="2"/>
</dbReference>
<dbReference type="FunFam" id="3.40.50.300:FF:000019">
    <property type="entry name" value="Translation initiation factor IF-2"/>
    <property type="match status" value="1"/>
</dbReference>
<feature type="region of interest" description="G-domain" evidence="8">
    <location>
        <begin position="345"/>
        <end position="493"/>
    </location>
</feature>
<comment type="function">
    <text evidence="7 8 9">One of the essential components for the initiation of protein synthesis. Protects formylmethionyl-tRNA from spontaneous hydrolysis and promotes its binding to the 30S ribosomal subunits. Also involved in the hydrolysis of GTP during the formation of the 70S ribosomal complex.</text>
</comment>
<dbReference type="InterPro" id="IPR053905">
    <property type="entry name" value="EF-G-like_DII"/>
</dbReference>
<dbReference type="GO" id="GO:0005829">
    <property type="term" value="C:cytosol"/>
    <property type="evidence" value="ECO:0007669"/>
    <property type="project" value="TreeGrafter"/>
</dbReference>
<dbReference type="InterPro" id="IPR044145">
    <property type="entry name" value="IF2_II"/>
</dbReference>
<dbReference type="Gene3D" id="3.40.50.10050">
    <property type="entry name" value="Translation initiation factor IF- 2, domain 3"/>
    <property type="match status" value="1"/>
</dbReference>
<dbReference type="RefSeq" id="WP_187536313.1">
    <property type="nucleotide sequence ID" value="NZ_JACRTL010000002.1"/>
</dbReference>
<dbReference type="FunFam" id="2.40.30.10:FF:000008">
    <property type="entry name" value="Translation initiation factor IF-2"/>
    <property type="match status" value="1"/>
</dbReference>
<dbReference type="NCBIfam" id="TIGR00231">
    <property type="entry name" value="small_GTP"/>
    <property type="match status" value="1"/>
</dbReference>
<evidence type="ECO:0000256" key="5">
    <source>
        <dbReference type="ARBA" id="ARBA00022917"/>
    </source>
</evidence>
<dbReference type="CDD" id="cd03692">
    <property type="entry name" value="mtIF2_IVc"/>
    <property type="match status" value="1"/>
</dbReference>
<sequence length="841" mass="93157">MEIKYRLHEVAKDLNVPNKEIITLIEENFGETKKHMTALTEEELNFVFEHYVAKKGVVENLDAYFANKERTQPKQAAPKAEKAAPKAAAKAPEKPQRPAPAKQPKPQQAKPQPKAETKGPAQPKVHNAHNKQQDRNRFETAKNVSLHNNKPQQAKKSQPVQQAKKPQQTPVTAPKMAENTKDFEKVVRHVDTSKVEVNLDKYNEKYEQIAPADRFNSGVKKQKFGNKAAQRQKAKYSNKRETEAEKLQRLALQRARKQQLTVQIPDEIVVSELASRLKVNVTEVIKKLMMLGAMVGQNEVIDFDTASLVAEELGAKVEKEVIVTIEERLFEEEEDAEENLEERSPIVVVMGHVDHGKTSILDKIRNADVTSTEAGGITQHIGAYQVNVHGKNITFLDTPGHEAFTAMRSRGALATDIAILVVAADDGIMPQTVESINHAKAANVQIIVAINKMDKPTANPERVKQELTEYGLVPEEWGGDIVCCPVSALTGEGIDQMLDMVLLTADMLELKANPNRLAKGTVIESRLDKGRGPIATLLVQNGTLKSGDVLIAGTAVGRVRVMTNDKGLKVDEAGPCVPVEVAGLAEVPTAGDEFAAVANERLARELVEKRKHEQKEEQFKQYQKVTLDNLFDQMKEGELKELPIIVKADVNGSVEAVRQSLEKLSNDEVRVRVIHGAVGAVNRSDVMLAQASGAIIIGFNVRPDNNAREMSEAGEVEIRLYRIIYDAIDDVKQAMKGLLTPKTREVELGRAEVRQVYKISNVGTVAGCYVLDGKVARNALIRVVRDGIVLVEDKIDSLKRFKDDAKEVAQGYECGIGLDKFNDIKEGDILESFMLEEYIEE</sequence>
<proteinExistence type="inferred from homology"/>
<dbReference type="InterPro" id="IPR005225">
    <property type="entry name" value="Small_GTP-bd"/>
</dbReference>
<evidence type="ECO:0000256" key="9">
    <source>
        <dbReference type="RuleBase" id="RU000644"/>
    </source>
</evidence>
<dbReference type="InterPro" id="IPR015760">
    <property type="entry name" value="TIF_IF2"/>
</dbReference>
<dbReference type="EMBL" id="JACRTL010000002">
    <property type="protein sequence ID" value="MBC8610406.1"/>
    <property type="molecule type" value="Genomic_DNA"/>
</dbReference>
<dbReference type="InterPro" id="IPR023115">
    <property type="entry name" value="TIF_IF2_dom3"/>
</dbReference>
<feature type="domain" description="Tr-type G" evidence="11">
    <location>
        <begin position="342"/>
        <end position="511"/>
    </location>
</feature>
<name>A0A8J6TR88_9FIRM</name>
<dbReference type="Gene3D" id="2.40.30.10">
    <property type="entry name" value="Translation factors"/>
    <property type="match status" value="2"/>
</dbReference>
<dbReference type="InterPro" id="IPR000178">
    <property type="entry name" value="TF_IF2_bacterial-like"/>
</dbReference>
<dbReference type="PANTHER" id="PTHR43381:SF5">
    <property type="entry name" value="TR-TYPE G DOMAIN-CONTAINING PROTEIN"/>
    <property type="match status" value="1"/>
</dbReference>
<dbReference type="AlphaFoldDB" id="A0A8J6TR88"/>
<comment type="subcellular location">
    <subcellularLocation>
        <location evidence="8">Cytoplasm</location>
    </subcellularLocation>
</comment>
<accession>A0A8J6TR88</accession>
<feature type="compositionally biased region" description="Low complexity" evidence="10">
    <location>
        <begin position="104"/>
        <end position="114"/>
    </location>
</feature>
<keyword evidence="5 8" id="KW-0648">Protein biosynthesis</keyword>
<dbReference type="Pfam" id="PF00009">
    <property type="entry name" value="GTP_EFTU"/>
    <property type="match status" value="1"/>
</dbReference>
<dbReference type="HAMAP" id="MF_00100_B">
    <property type="entry name" value="IF_2_B"/>
    <property type="match status" value="1"/>
</dbReference>
<organism evidence="12 13">
    <name type="scientific">Massiliimalia timonensis</name>
    <dbReference type="NCBI Taxonomy" id="1987501"/>
    <lineage>
        <taxon>Bacteria</taxon>
        <taxon>Bacillati</taxon>
        <taxon>Bacillota</taxon>
        <taxon>Clostridia</taxon>
        <taxon>Eubacteriales</taxon>
        <taxon>Oscillospiraceae</taxon>
        <taxon>Massiliimalia</taxon>
    </lineage>
</organism>
<keyword evidence="6 8" id="KW-0342">GTP-binding</keyword>
<feature type="compositionally biased region" description="Polar residues" evidence="10">
    <location>
        <begin position="142"/>
        <end position="171"/>
    </location>
</feature>
<dbReference type="InterPro" id="IPR009000">
    <property type="entry name" value="Transl_B-barrel_sf"/>
</dbReference>
<keyword evidence="13" id="KW-1185">Reference proteome</keyword>
<evidence type="ECO:0000313" key="13">
    <source>
        <dbReference type="Proteomes" id="UP000632659"/>
    </source>
</evidence>
<evidence type="ECO:0000256" key="7">
    <source>
        <dbReference type="ARBA" id="ARBA00025162"/>
    </source>
</evidence>
<dbReference type="GO" id="GO:0003743">
    <property type="term" value="F:translation initiation factor activity"/>
    <property type="evidence" value="ECO:0007669"/>
    <property type="project" value="UniProtKB-UniRule"/>
</dbReference>
<gene>
    <name evidence="8 12" type="primary">infB</name>
    <name evidence="12" type="ORF">H8702_04630</name>
</gene>
<dbReference type="InterPro" id="IPR036925">
    <property type="entry name" value="TIF_IF2_dom3_sf"/>
</dbReference>
<feature type="compositionally biased region" description="Basic and acidic residues" evidence="10">
    <location>
        <begin position="131"/>
        <end position="140"/>
    </location>
</feature>
<dbReference type="FunFam" id="2.40.30.10:FF:000007">
    <property type="entry name" value="Translation initiation factor IF-2"/>
    <property type="match status" value="1"/>
</dbReference>
<evidence type="ECO:0000313" key="12">
    <source>
        <dbReference type="EMBL" id="MBC8610406.1"/>
    </source>
</evidence>
<dbReference type="SUPFAM" id="SSF52540">
    <property type="entry name" value="P-loop containing nucleoside triphosphate hydrolases"/>
    <property type="match status" value="1"/>
</dbReference>
<dbReference type="Pfam" id="PF11987">
    <property type="entry name" value="IF-2"/>
    <property type="match status" value="1"/>
</dbReference>
<comment type="caution">
    <text evidence="12">The sequence shown here is derived from an EMBL/GenBank/DDBJ whole genome shotgun (WGS) entry which is preliminary data.</text>
</comment>
<keyword evidence="8" id="KW-0963">Cytoplasm</keyword>
<dbReference type="Gene3D" id="3.40.50.300">
    <property type="entry name" value="P-loop containing nucleotide triphosphate hydrolases"/>
    <property type="match status" value="1"/>
</dbReference>
<dbReference type="NCBIfam" id="TIGR00487">
    <property type="entry name" value="IF-2"/>
    <property type="match status" value="1"/>
</dbReference>
<feature type="binding site" evidence="8">
    <location>
        <begin position="451"/>
        <end position="454"/>
    </location>
    <ligand>
        <name>GTP</name>
        <dbReference type="ChEBI" id="CHEBI:37565"/>
    </ligand>
</feature>
<dbReference type="PANTHER" id="PTHR43381">
    <property type="entry name" value="TRANSLATION INITIATION FACTOR IF-2-RELATED"/>
    <property type="match status" value="1"/>
</dbReference>
<dbReference type="Proteomes" id="UP000632659">
    <property type="component" value="Unassembled WGS sequence"/>
</dbReference>
<dbReference type="SUPFAM" id="SSF52156">
    <property type="entry name" value="Initiation factor IF2/eIF5b, domain 3"/>
    <property type="match status" value="1"/>
</dbReference>
<dbReference type="GO" id="GO:0003924">
    <property type="term" value="F:GTPase activity"/>
    <property type="evidence" value="ECO:0007669"/>
    <property type="project" value="UniProtKB-UniRule"/>
</dbReference>
<evidence type="ECO:0000256" key="8">
    <source>
        <dbReference type="HAMAP-Rule" id="MF_00100"/>
    </source>
</evidence>
<feature type="region of interest" description="Disordered" evidence="10">
    <location>
        <begin position="69"/>
        <end position="180"/>
    </location>
</feature>
<keyword evidence="3 8" id="KW-0396">Initiation factor</keyword>
<dbReference type="InterPro" id="IPR027417">
    <property type="entry name" value="P-loop_NTPase"/>
</dbReference>
<dbReference type="Gene3D" id="1.10.10.2480">
    <property type="match status" value="1"/>
</dbReference>
<evidence type="ECO:0000256" key="10">
    <source>
        <dbReference type="SAM" id="MobiDB-lite"/>
    </source>
</evidence>
<evidence type="ECO:0000256" key="4">
    <source>
        <dbReference type="ARBA" id="ARBA00022741"/>
    </source>
</evidence>
<dbReference type="CDD" id="cd03702">
    <property type="entry name" value="IF2_mtIF2_II"/>
    <property type="match status" value="1"/>
</dbReference>
<comment type="similarity">
    <text evidence="1 8 9">Belongs to the TRAFAC class translation factor GTPase superfamily. Classic translation factor GTPase family. IF-2 subfamily.</text>
</comment>
<evidence type="ECO:0000256" key="6">
    <source>
        <dbReference type="ARBA" id="ARBA00023134"/>
    </source>
</evidence>
<evidence type="ECO:0000259" key="11">
    <source>
        <dbReference type="PROSITE" id="PS51722"/>
    </source>
</evidence>
<dbReference type="InterPro" id="IPR000795">
    <property type="entry name" value="T_Tr_GTP-bd_dom"/>
</dbReference>
<dbReference type="GO" id="GO:0005525">
    <property type="term" value="F:GTP binding"/>
    <property type="evidence" value="ECO:0007669"/>
    <property type="project" value="UniProtKB-KW"/>
</dbReference>
<dbReference type="FunFam" id="3.40.50.10050:FF:000001">
    <property type="entry name" value="Translation initiation factor IF-2"/>
    <property type="match status" value="1"/>
</dbReference>
<dbReference type="CDD" id="cd01887">
    <property type="entry name" value="IF2_eIF5B"/>
    <property type="match status" value="1"/>
</dbReference>
<dbReference type="PROSITE" id="PS51722">
    <property type="entry name" value="G_TR_2"/>
    <property type="match status" value="1"/>
</dbReference>
<feature type="compositionally biased region" description="Basic residues" evidence="10">
    <location>
        <begin position="221"/>
        <end position="237"/>
    </location>
</feature>
<evidence type="ECO:0000256" key="2">
    <source>
        <dbReference type="ARBA" id="ARBA00020675"/>
    </source>
</evidence>
<feature type="binding site" evidence="8">
    <location>
        <begin position="397"/>
        <end position="401"/>
    </location>
    <ligand>
        <name>GTP</name>
        <dbReference type="ChEBI" id="CHEBI:37565"/>
    </ligand>
</feature>
<protein>
    <recommendedName>
        <fullName evidence="2 8">Translation initiation factor IF-2</fullName>
    </recommendedName>
</protein>
<reference evidence="12" key="1">
    <citation type="submission" date="2020-08" db="EMBL/GenBank/DDBJ databases">
        <title>Genome public.</title>
        <authorList>
            <person name="Liu C."/>
            <person name="Sun Q."/>
        </authorList>
    </citation>
    <scope>NUCLEOTIDE SEQUENCE</scope>
    <source>
        <strain evidence="12">NSJ-15</strain>
    </source>
</reference>
<feature type="region of interest" description="Disordered" evidence="10">
    <location>
        <begin position="221"/>
        <end position="241"/>
    </location>
</feature>
<evidence type="ECO:0000256" key="3">
    <source>
        <dbReference type="ARBA" id="ARBA00022540"/>
    </source>
</evidence>